<dbReference type="InterPro" id="IPR020617">
    <property type="entry name" value="Thiolase_C"/>
</dbReference>
<evidence type="ECO:0000256" key="3">
    <source>
        <dbReference type="ARBA" id="ARBA00010982"/>
    </source>
</evidence>
<comment type="subcellular location">
    <subcellularLocation>
        <location evidence="1">Mitochondrion</location>
    </subcellularLocation>
</comment>
<dbReference type="PANTHER" id="PTHR18919">
    <property type="entry name" value="ACETYL-COA C-ACYLTRANSFERASE"/>
    <property type="match status" value="1"/>
</dbReference>
<evidence type="ECO:0000256" key="1">
    <source>
        <dbReference type="ARBA" id="ARBA00004173"/>
    </source>
</evidence>
<dbReference type="InterPro" id="IPR020616">
    <property type="entry name" value="Thiolase_N"/>
</dbReference>
<dbReference type="PROSITE" id="PS00099">
    <property type="entry name" value="THIOLASE_3"/>
    <property type="match status" value="1"/>
</dbReference>
<accession>A0ABM1BK59</accession>
<evidence type="ECO:0000256" key="12">
    <source>
        <dbReference type="RuleBase" id="RU003557"/>
    </source>
</evidence>
<dbReference type="InterPro" id="IPR020615">
    <property type="entry name" value="Thiolase_acyl_enz_int_AS"/>
</dbReference>
<proteinExistence type="inferred from homology"/>
<evidence type="ECO:0000259" key="13">
    <source>
        <dbReference type="Pfam" id="PF00108"/>
    </source>
</evidence>
<keyword evidence="7" id="KW-0479">Metal-binding</keyword>
<keyword evidence="9" id="KW-0630">Potassium</keyword>
<comment type="pathway">
    <text evidence="2">Lipid metabolism.</text>
</comment>
<dbReference type="Gene3D" id="3.40.47.10">
    <property type="match status" value="2"/>
</dbReference>
<evidence type="ECO:0000256" key="10">
    <source>
        <dbReference type="ARBA" id="ARBA00023128"/>
    </source>
</evidence>
<keyword evidence="8" id="KW-0809">Transit peptide</keyword>
<evidence type="ECO:0000313" key="15">
    <source>
        <dbReference type="Proteomes" id="UP000694941"/>
    </source>
</evidence>
<evidence type="ECO:0000256" key="6">
    <source>
        <dbReference type="ARBA" id="ARBA00022679"/>
    </source>
</evidence>
<evidence type="ECO:0000256" key="11">
    <source>
        <dbReference type="ARBA" id="ARBA00023315"/>
    </source>
</evidence>
<dbReference type="Pfam" id="PF02803">
    <property type="entry name" value="Thiolase_C"/>
    <property type="match status" value="1"/>
</dbReference>
<feature type="domain" description="Thiolase C-terminal" evidence="14">
    <location>
        <begin position="333"/>
        <end position="379"/>
    </location>
</feature>
<keyword evidence="11 12" id="KW-0012">Acyltransferase</keyword>
<dbReference type="SUPFAM" id="SSF53901">
    <property type="entry name" value="Thiolase-like"/>
    <property type="match status" value="2"/>
</dbReference>
<dbReference type="Proteomes" id="UP000694941">
    <property type="component" value="Unplaced"/>
</dbReference>
<evidence type="ECO:0000256" key="9">
    <source>
        <dbReference type="ARBA" id="ARBA00022958"/>
    </source>
</evidence>
<dbReference type="EC" id="2.3.1.9" evidence="5"/>
<evidence type="ECO:0000259" key="14">
    <source>
        <dbReference type="Pfam" id="PF02803"/>
    </source>
</evidence>
<dbReference type="PROSITE" id="PS00098">
    <property type="entry name" value="THIOLASE_1"/>
    <property type="match status" value="1"/>
</dbReference>
<keyword evidence="15" id="KW-1185">Reference proteome</keyword>
<dbReference type="InterPro" id="IPR002155">
    <property type="entry name" value="Thiolase"/>
</dbReference>
<keyword evidence="10" id="KW-0496">Mitochondrion</keyword>
<dbReference type="InterPro" id="IPR016039">
    <property type="entry name" value="Thiolase-like"/>
</dbReference>
<dbReference type="GeneID" id="106467774"/>
<dbReference type="RefSeq" id="XP_013783604.2">
    <property type="nucleotide sequence ID" value="XM_013928150.2"/>
</dbReference>
<evidence type="ECO:0000256" key="7">
    <source>
        <dbReference type="ARBA" id="ARBA00022723"/>
    </source>
</evidence>
<gene>
    <name evidence="16" type="primary">LOC106467774</name>
</gene>
<dbReference type="PIRSF" id="PIRSF000429">
    <property type="entry name" value="Ac-CoA_Ac_transf"/>
    <property type="match status" value="1"/>
</dbReference>
<keyword evidence="6 12" id="KW-0808">Transferase</keyword>
<dbReference type="NCBIfam" id="TIGR01930">
    <property type="entry name" value="AcCoA-C-Actrans"/>
    <property type="match status" value="1"/>
</dbReference>
<dbReference type="PANTHER" id="PTHR18919:SF156">
    <property type="entry name" value="ACETYL-COA ACETYLTRANSFERASE, MITOCHONDRIAL"/>
    <property type="match status" value="1"/>
</dbReference>
<name>A0ABM1BK59_LIMPO</name>
<reference evidence="16" key="1">
    <citation type="submission" date="2025-08" db="UniProtKB">
        <authorList>
            <consortium name="RefSeq"/>
        </authorList>
    </citation>
    <scope>IDENTIFICATION</scope>
    <source>
        <tissue evidence="16">Muscle</tissue>
    </source>
</reference>
<organism evidence="15 16">
    <name type="scientific">Limulus polyphemus</name>
    <name type="common">Atlantic horseshoe crab</name>
    <dbReference type="NCBI Taxonomy" id="6850"/>
    <lineage>
        <taxon>Eukaryota</taxon>
        <taxon>Metazoa</taxon>
        <taxon>Ecdysozoa</taxon>
        <taxon>Arthropoda</taxon>
        <taxon>Chelicerata</taxon>
        <taxon>Merostomata</taxon>
        <taxon>Xiphosura</taxon>
        <taxon>Limulidae</taxon>
        <taxon>Limulus</taxon>
    </lineage>
</organism>
<evidence type="ECO:0000256" key="8">
    <source>
        <dbReference type="ARBA" id="ARBA00022946"/>
    </source>
</evidence>
<dbReference type="InterPro" id="IPR020610">
    <property type="entry name" value="Thiolase_AS"/>
</dbReference>
<comment type="similarity">
    <text evidence="3 12">Belongs to the thiolase-like superfamily. Thiolase family.</text>
</comment>
<comment type="subunit">
    <text evidence="4">Homotetramer.</text>
</comment>
<dbReference type="Pfam" id="PF00108">
    <property type="entry name" value="Thiolase_N"/>
    <property type="match status" value="1"/>
</dbReference>
<feature type="domain" description="Thiolase N-terminal" evidence="13">
    <location>
        <begin position="37"/>
        <end position="293"/>
    </location>
</feature>
<evidence type="ECO:0000256" key="2">
    <source>
        <dbReference type="ARBA" id="ARBA00005189"/>
    </source>
</evidence>
<dbReference type="CDD" id="cd00751">
    <property type="entry name" value="thiolase"/>
    <property type="match status" value="1"/>
</dbReference>
<sequence length="380" mass="40212">MLQFNFLLKVHPFRIVSKCTNKVLARMLASGGGFKEVFVVSAARTPMGAFRGSLGSLTAPRLGTIAIQAALERAGIPKDAVQETYIGNVYQAGVGQNPARQAALGAGLSVSTPCTTVNKVCASGMKAIAFAAQSLMLGHQEVMVAGGMESMSNVPYYLPRADPPFGNITLIDGCMYDGLTDAYNRVLMGVCGEKTAKTYNISRQEQDEYAISSYKKSLAAFEAGVFEREIVHVVIPGKKGKPDTEVKQDEEFTRCNIEKFQKLPPVFQKDGTITLANSSSLSDGGAACVLMTEPAMEKFKVKPLAKIIGFADAAVDPMDFPVAPAQAVHKVCSVILGHPFGMSGARIVNCLVLNLKPGEYGVATACNGGGGAGAMLVQKL</sequence>
<evidence type="ECO:0000256" key="5">
    <source>
        <dbReference type="ARBA" id="ARBA00012705"/>
    </source>
</evidence>
<evidence type="ECO:0000256" key="4">
    <source>
        <dbReference type="ARBA" id="ARBA00011881"/>
    </source>
</evidence>
<protein>
    <recommendedName>
        <fullName evidence="5">acetyl-CoA C-acetyltransferase</fullName>
        <ecNumber evidence="5">2.3.1.9</ecNumber>
    </recommendedName>
</protein>
<evidence type="ECO:0000313" key="16">
    <source>
        <dbReference type="RefSeq" id="XP_013783604.2"/>
    </source>
</evidence>